<evidence type="ECO:0000313" key="2">
    <source>
        <dbReference type="Proteomes" id="UP001286313"/>
    </source>
</evidence>
<accession>A0AAE1EXW7</accession>
<organism evidence="1 2">
    <name type="scientific">Petrolisthes cinctipes</name>
    <name type="common">Flat porcelain crab</name>
    <dbReference type="NCBI Taxonomy" id="88211"/>
    <lineage>
        <taxon>Eukaryota</taxon>
        <taxon>Metazoa</taxon>
        <taxon>Ecdysozoa</taxon>
        <taxon>Arthropoda</taxon>
        <taxon>Crustacea</taxon>
        <taxon>Multicrustacea</taxon>
        <taxon>Malacostraca</taxon>
        <taxon>Eumalacostraca</taxon>
        <taxon>Eucarida</taxon>
        <taxon>Decapoda</taxon>
        <taxon>Pleocyemata</taxon>
        <taxon>Anomura</taxon>
        <taxon>Galatheoidea</taxon>
        <taxon>Porcellanidae</taxon>
        <taxon>Petrolisthes</taxon>
    </lineage>
</organism>
<dbReference type="Proteomes" id="UP001286313">
    <property type="component" value="Unassembled WGS sequence"/>
</dbReference>
<evidence type="ECO:0000313" key="1">
    <source>
        <dbReference type="EMBL" id="KAK3863700.1"/>
    </source>
</evidence>
<proteinExistence type="predicted"/>
<sequence length="97" mass="10520">MYTCECYPLPDLMATVLCCCWSSCFSCCLCVGCVCQLTKFDSLSASQPSTQVNPSGFTWLLDLLPPRLAVFTTASTLLSSSSHSTTISSPNLFLFLL</sequence>
<dbReference type="EMBL" id="JAWQEG010003963">
    <property type="protein sequence ID" value="KAK3863700.1"/>
    <property type="molecule type" value="Genomic_DNA"/>
</dbReference>
<name>A0AAE1EXW7_PETCI</name>
<dbReference type="AlphaFoldDB" id="A0AAE1EXW7"/>
<comment type="caution">
    <text evidence="1">The sequence shown here is derived from an EMBL/GenBank/DDBJ whole genome shotgun (WGS) entry which is preliminary data.</text>
</comment>
<gene>
    <name evidence="1" type="ORF">Pcinc_030555</name>
</gene>
<protein>
    <submittedName>
        <fullName evidence="1">Uncharacterized protein</fullName>
    </submittedName>
</protein>
<keyword evidence="2" id="KW-1185">Reference proteome</keyword>
<reference evidence="1" key="1">
    <citation type="submission" date="2023-10" db="EMBL/GenBank/DDBJ databases">
        <title>Genome assemblies of two species of porcelain crab, Petrolisthes cinctipes and Petrolisthes manimaculis (Anomura: Porcellanidae).</title>
        <authorList>
            <person name="Angst P."/>
        </authorList>
    </citation>
    <scope>NUCLEOTIDE SEQUENCE</scope>
    <source>
        <strain evidence="1">PB745_01</strain>
        <tissue evidence="1">Gill</tissue>
    </source>
</reference>